<organism evidence="1 2">
    <name type="scientific">Cricetulus griseus</name>
    <name type="common">Chinese hamster</name>
    <name type="synonym">Cricetulus barabensis griseus</name>
    <dbReference type="NCBI Taxonomy" id="10029"/>
    <lineage>
        <taxon>Eukaryota</taxon>
        <taxon>Metazoa</taxon>
        <taxon>Chordata</taxon>
        <taxon>Craniata</taxon>
        <taxon>Vertebrata</taxon>
        <taxon>Euteleostomi</taxon>
        <taxon>Mammalia</taxon>
        <taxon>Eutheria</taxon>
        <taxon>Euarchontoglires</taxon>
        <taxon>Glires</taxon>
        <taxon>Rodentia</taxon>
        <taxon>Myomorpha</taxon>
        <taxon>Muroidea</taxon>
        <taxon>Cricetidae</taxon>
        <taxon>Cricetinae</taxon>
        <taxon>Cricetulus</taxon>
    </lineage>
</organism>
<reference evidence="2" key="1">
    <citation type="journal article" date="2011" name="Nat. Biotechnol.">
        <title>The genomic sequence of the Chinese hamster ovary (CHO)-K1 cell line.</title>
        <authorList>
            <person name="Xu X."/>
            <person name="Nagarajan H."/>
            <person name="Lewis N.E."/>
            <person name="Pan S."/>
            <person name="Cai Z."/>
            <person name="Liu X."/>
            <person name="Chen W."/>
            <person name="Xie M."/>
            <person name="Wang W."/>
            <person name="Hammond S."/>
            <person name="Andersen M.R."/>
            <person name="Neff N."/>
            <person name="Passarelli B."/>
            <person name="Koh W."/>
            <person name="Fan H.C."/>
            <person name="Wang J."/>
            <person name="Gui Y."/>
            <person name="Lee K.H."/>
            <person name="Betenbaugh M.J."/>
            <person name="Quake S.R."/>
            <person name="Famili I."/>
            <person name="Palsson B.O."/>
            <person name="Wang J."/>
        </authorList>
    </citation>
    <scope>NUCLEOTIDE SEQUENCE [LARGE SCALE GENOMIC DNA]</scope>
    <source>
        <strain evidence="2">CHO K1 cell line</strain>
    </source>
</reference>
<dbReference type="AlphaFoldDB" id="G3IB48"/>
<evidence type="ECO:0000313" key="1">
    <source>
        <dbReference type="EMBL" id="EGW14249.1"/>
    </source>
</evidence>
<proteinExistence type="predicted"/>
<dbReference type="Proteomes" id="UP000001075">
    <property type="component" value="Unassembled WGS sequence"/>
</dbReference>
<sequence length="134" mass="15188">MNSAPQSDYLNTFRMSEETENAASFRKTHEAEIETITCSSTTLDVFCVLEDSKCKMSPEPHDDASSIENKASEYLSDLIIQMTGDLRYFVSHPQHGNNQFENVSGMMTIDFPSPYTKEELQEVHIATSNHSRRS</sequence>
<protein>
    <submittedName>
        <fullName evidence="1">Uncharacterized protein</fullName>
    </submittedName>
</protein>
<evidence type="ECO:0000313" key="2">
    <source>
        <dbReference type="Proteomes" id="UP000001075"/>
    </source>
</evidence>
<dbReference type="InParanoid" id="G3IB48"/>
<accession>G3IB48</accession>
<gene>
    <name evidence="1" type="ORF">I79_020837</name>
</gene>
<name>G3IB48_CRIGR</name>
<dbReference type="EMBL" id="JH001796">
    <property type="protein sequence ID" value="EGW14249.1"/>
    <property type="molecule type" value="Genomic_DNA"/>
</dbReference>